<dbReference type="InterPro" id="IPR019613">
    <property type="entry name" value="DUF4198"/>
</dbReference>
<comment type="caution">
    <text evidence="2">The sequence shown here is derived from an EMBL/GenBank/DDBJ whole genome shotgun (WGS) entry which is preliminary data.</text>
</comment>
<evidence type="ECO:0000313" key="3">
    <source>
        <dbReference type="Proteomes" id="UP000270626"/>
    </source>
</evidence>
<accession>A0A495WQC6</accession>
<name>A0A495WQC6_9RHOO</name>
<proteinExistence type="predicted"/>
<dbReference type="Pfam" id="PF10670">
    <property type="entry name" value="DUF4198"/>
    <property type="match status" value="1"/>
</dbReference>
<keyword evidence="3" id="KW-1185">Reference proteome</keyword>
<sequence length="230" mass="24299">MRRALFLVTVLLSSAAGAHDLWLETDGDAVVLLQGHRHSAHEGAETVAYDAARVTAARCVDADGKLRTLGVPAAAPVRLAGGCAVLQADYVAGYWTKTAWETKNVPKTGISGVLRSWHSAESVKRIAKWVPAAARPLGQGLEITPLRDPLTLGSGDKLSLLVTDDGKPVAGLPVAYGDDTRGVSGADGRIAIRLRHPGVQLITTTLETPLNDGKADRSLRSATLQFEIAR</sequence>
<keyword evidence="1" id="KW-0732">Signal</keyword>
<dbReference type="Proteomes" id="UP000270626">
    <property type="component" value="Unassembled WGS sequence"/>
</dbReference>
<dbReference type="RefSeq" id="WP_121456458.1">
    <property type="nucleotide sequence ID" value="NZ_JAANMQ010000008.1"/>
</dbReference>
<feature type="signal peptide" evidence="1">
    <location>
        <begin position="1"/>
        <end position="18"/>
    </location>
</feature>
<feature type="chain" id="PRO_5019793027" evidence="1">
    <location>
        <begin position="19"/>
        <end position="230"/>
    </location>
</feature>
<evidence type="ECO:0000256" key="1">
    <source>
        <dbReference type="SAM" id="SignalP"/>
    </source>
</evidence>
<evidence type="ECO:0000313" key="2">
    <source>
        <dbReference type="EMBL" id="RKT62965.1"/>
    </source>
</evidence>
<protein>
    <submittedName>
        <fullName evidence="2">Nickel transport protein</fullName>
    </submittedName>
</protein>
<reference evidence="2 3" key="1">
    <citation type="submission" date="2018-10" db="EMBL/GenBank/DDBJ databases">
        <title>Genomic Encyclopedia of Type Strains, Phase IV (KMG-IV): sequencing the most valuable type-strain genomes for metagenomic binning, comparative biology and taxonomic classification.</title>
        <authorList>
            <person name="Goeker M."/>
        </authorList>
    </citation>
    <scope>NUCLEOTIDE SEQUENCE [LARGE SCALE GENOMIC DNA]</scope>
    <source>
        <strain evidence="2 3">DSM 23841</strain>
    </source>
</reference>
<dbReference type="AlphaFoldDB" id="A0A495WQC6"/>
<dbReference type="OrthoDB" id="5368503at2"/>
<organism evidence="2 3">
    <name type="scientific">Azonexus fungiphilus</name>
    <dbReference type="NCBI Taxonomy" id="146940"/>
    <lineage>
        <taxon>Bacteria</taxon>
        <taxon>Pseudomonadati</taxon>
        <taxon>Pseudomonadota</taxon>
        <taxon>Betaproteobacteria</taxon>
        <taxon>Rhodocyclales</taxon>
        <taxon>Azonexaceae</taxon>
        <taxon>Azonexus</taxon>
    </lineage>
</organism>
<dbReference type="EMBL" id="RBXP01000001">
    <property type="protein sequence ID" value="RKT62965.1"/>
    <property type="molecule type" value="Genomic_DNA"/>
</dbReference>
<gene>
    <name evidence="2" type="ORF">DFR40_0014</name>
</gene>